<dbReference type="EMBL" id="JAOA01000021">
    <property type="protein sequence ID" value="EUA02439.1"/>
    <property type="molecule type" value="Genomic_DNA"/>
</dbReference>
<evidence type="ECO:0000313" key="1">
    <source>
        <dbReference type="EMBL" id="EUA01025.1"/>
    </source>
</evidence>
<reference evidence="1 4" key="1">
    <citation type="submission" date="2013-12" db="EMBL/GenBank/DDBJ databases">
        <authorList>
            <person name="Brown-Elliot B."/>
            <person name="Wallace R."/>
            <person name="Lenaerts A."/>
            <person name="Ordway D."/>
            <person name="DeGroote M.A."/>
            <person name="Parker T."/>
            <person name="Sizemore C."/>
            <person name="Tallon L.J."/>
            <person name="Sadzewicz L.K."/>
            <person name="Sengamalay N."/>
            <person name="Fraser C.M."/>
            <person name="Hine E."/>
            <person name="Shefchek K.A."/>
            <person name="Das S.P."/>
            <person name="Tettelin H."/>
        </authorList>
    </citation>
    <scope>NUCLEOTIDE SEQUENCE [LARGE SCALE GENOMIC DNA]</scope>
    <source>
        <strain evidence="1 4">662</strain>
    </source>
</reference>
<protein>
    <submittedName>
        <fullName evidence="1">Uncharacterized protein</fullName>
    </submittedName>
</protein>
<gene>
    <name evidence="3" type="ORF">I545_6650</name>
    <name evidence="2" type="ORF">I545_6678</name>
    <name evidence="1" type="ORF">I545_6685</name>
</gene>
<evidence type="ECO:0000313" key="4">
    <source>
        <dbReference type="Proteomes" id="UP000020561"/>
    </source>
</evidence>
<dbReference type="EMBL" id="JAOA01000023">
    <property type="protein sequence ID" value="EUA01027.1"/>
    <property type="molecule type" value="Genomic_DNA"/>
</dbReference>
<evidence type="ECO:0000313" key="2">
    <source>
        <dbReference type="EMBL" id="EUA01027.1"/>
    </source>
</evidence>
<dbReference type="EMBL" id="JAOA01000023">
    <property type="protein sequence ID" value="EUA01025.1"/>
    <property type="molecule type" value="Genomic_DNA"/>
</dbReference>
<dbReference type="AlphaFoldDB" id="X7Y3N9"/>
<evidence type="ECO:0000313" key="3">
    <source>
        <dbReference type="EMBL" id="EUA02439.1"/>
    </source>
</evidence>
<accession>X7Y3N9</accession>
<comment type="caution">
    <text evidence="1">The sequence shown here is derived from an EMBL/GenBank/DDBJ whole genome shotgun (WGS) entry which is preliminary data.</text>
</comment>
<organism evidence="1 4">
    <name type="scientific">Mycobacterium kansasii 662</name>
    <dbReference type="NCBI Taxonomy" id="1299326"/>
    <lineage>
        <taxon>Bacteria</taxon>
        <taxon>Bacillati</taxon>
        <taxon>Actinomycetota</taxon>
        <taxon>Actinomycetes</taxon>
        <taxon>Mycobacteriales</taxon>
        <taxon>Mycobacteriaceae</taxon>
        <taxon>Mycobacterium</taxon>
    </lineage>
</organism>
<dbReference type="Proteomes" id="UP000020561">
    <property type="component" value="Unassembled WGS sequence"/>
</dbReference>
<name>X7Y3N9_MYCKA</name>
<proteinExistence type="predicted"/>
<sequence>MVRNNRVVTRTLLVEPAGNISFGRCRMTADAVLTDLPGYMCTCVHGASVL</sequence>